<dbReference type="AlphaFoldDB" id="A0AAV4D2J6"/>
<name>A0AAV4D2J6_9GAST</name>
<protein>
    <submittedName>
        <fullName evidence="10">Multidrug resistance-associated protein 1</fullName>
    </submittedName>
</protein>
<keyword evidence="11" id="KW-1185">Reference proteome</keyword>
<dbReference type="InterPro" id="IPR003593">
    <property type="entry name" value="AAA+_ATPase"/>
</dbReference>
<dbReference type="InterPro" id="IPR003439">
    <property type="entry name" value="ABC_transporter-like_ATP-bd"/>
</dbReference>
<keyword evidence="3" id="KW-0812">Transmembrane</keyword>
<dbReference type="SUPFAM" id="SSF52540">
    <property type="entry name" value="P-loop containing nucleoside triphosphate hydrolases"/>
    <property type="match status" value="1"/>
</dbReference>
<evidence type="ECO:0000256" key="3">
    <source>
        <dbReference type="ARBA" id="ARBA00022692"/>
    </source>
</evidence>
<evidence type="ECO:0000313" key="11">
    <source>
        <dbReference type="Proteomes" id="UP000735302"/>
    </source>
</evidence>
<evidence type="ECO:0000256" key="8">
    <source>
        <dbReference type="ARBA" id="ARBA00023136"/>
    </source>
</evidence>
<keyword evidence="4" id="KW-0677">Repeat</keyword>
<dbReference type="CDD" id="cd03250">
    <property type="entry name" value="ABCC_MRP_domain1"/>
    <property type="match status" value="1"/>
</dbReference>
<gene>
    <name evidence="10" type="ORF">PoB_006486400</name>
</gene>
<comment type="subcellular location">
    <subcellularLocation>
        <location evidence="1">Vacuole membrane</location>
        <topology evidence="1">Multi-pass membrane protein</topology>
    </subcellularLocation>
</comment>
<dbReference type="Gene3D" id="3.40.50.300">
    <property type="entry name" value="P-loop containing nucleotide triphosphate hydrolases"/>
    <property type="match status" value="1"/>
</dbReference>
<evidence type="ECO:0000256" key="2">
    <source>
        <dbReference type="ARBA" id="ARBA00022448"/>
    </source>
</evidence>
<keyword evidence="2" id="KW-0813">Transport</keyword>
<organism evidence="10 11">
    <name type="scientific">Plakobranchus ocellatus</name>
    <dbReference type="NCBI Taxonomy" id="259542"/>
    <lineage>
        <taxon>Eukaryota</taxon>
        <taxon>Metazoa</taxon>
        <taxon>Spiralia</taxon>
        <taxon>Lophotrochozoa</taxon>
        <taxon>Mollusca</taxon>
        <taxon>Gastropoda</taxon>
        <taxon>Heterobranchia</taxon>
        <taxon>Euthyneura</taxon>
        <taxon>Panpulmonata</taxon>
        <taxon>Sacoglossa</taxon>
        <taxon>Placobranchoidea</taxon>
        <taxon>Plakobranchidae</taxon>
        <taxon>Plakobranchus</taxon>
    </lineage>
</organism>
<proteinExistence type="predicted"/>
<reference evidence="10 11" key="1">
    <citation type="journal article" date="2021" name="Elife">
        <title>Chloroplast acquisition without the gene transfer in kleptoplastic sea slugs, Plakobranchus ocellatus.</title>
        <authorList>
            <person name="Maeda T."/>
            <person name="Takahashi S."/>
            <person name="Yoshida T."/>
            <person name="Shimamura S."/>
            <person name="Takaki Y."/>
            <person name="Nagai Y."/>
            <person name="Toyoda A."/>
            <person name="Suzuki Y."/>
            <person name="Arimoto A."/>
            <person name="Ishii H."/>
            <person name="Satoh N."/>
            <person name="Nishiyama T."/>
            <person name="Hasebe M."/>
            <person name="Maruyama T."/>
            <person name="Minagawa J."/>
            <person name="Obokata J."/>
            <person name="Shigenobu S."/>
        </authorList>
    </citation>
    <scope>NUCLEOTIDE SEQUENCE [LARGE SCALE GENOMIC DNA]</scope>
</reference>
<evidence type="ECO:0000256" key="5">
    <source>
        <dbReference type="ARBA" id="ARBA00022741"/>
    </source>
</evidence>
<dbReference type="PANTHER" id="PTHR24223">
    <property type="entry name" value="ATP-BINDING CASSETTE SUB-FAMILY C"/>
    <property type="match status" value="1"/>
</dbReference>
<dbReference type="Proteomes" id="UP000735302">
    <property type="component" value="Unassembled WGS sequence"/>
</dbReference>
<dbReference type="EMBL" id="BLXT01007309">
    <property type="protein sequence ID" value="GFO38359.1"/>
    <property type="molecule type" value="Genomic_DNA"/>
</dbReference>
<evidence type="ECO:0000313" key="10">
    <source>
        <dbReference type="EMBL" id="GFO38359.1"/>
    </source>
</evidence>
<dbReference type="InterPro" id="IPR027417">
    <property type="entry name" value="P-loop_NTPase"/>
</dbReference>
<dbReference type="SMART" id="SM00382">
    <property type="entry name" value="AAA"/>
    <property type="match status" value="1"/>
</dbReference>
<dbReference type="GO" id="GO:0005524">
    <property type="term" value="F:ATP binding"/>
    <property type="evidence" value="ECO:0007669"/>
    <property type="project" value="UniProtKB-KW"/>
</dbReference>
<keyword evidence="8" id="KW-0472">Membrane</keyword>
<keyword evidence="5" id="KW-0547">Nucleotide-binding</keyword>
<dbReference type="PANTHER" id="PTHR24223:SF443">
    <property type="entry name" value="MULTIDRUG-RESISTANCE LIKE PROTEIN 1, ISOFORM I"/>
    <property type="match status" value="1"/>
</dbReference>
<dbReference type="FunFam" id="3.40.50.300:FF:000997">
    <property type="entry name" value="Multidrug resistance-associated protein 1"/>
    <property type="match status" value="1"/>
</dbReference>
<dbReference type="InterPro" id="IPR050173">
    <property type="entry name" value="ABC_transporter_C-like"/>
</dbReference>
<keyword evidence="7" id="KW-1133">Transmembrane helix</keyword>
<dbReference type="PROSITE" id="PS50893">
    <property type="entry name" value="ABC_TRANSPORTER_2"/>
    <property type="match status" value="1"/>
</dbReference>
<evidence type="ECO:0000259" key="9">
    <source>
        <dbReference type="PROSITE" id="PS50893"/>
    </source>
</evidence>
<evidence type="ECO:0000256" key="7">
    <source>
        <dbReference type="ARBA" id="ARBA00022989"/>
    </source>
</evidence>
<dbReference type="Pfam" id="PF00005">
    <property type="entry name" value="ABC_tran"/>
    <property type="match status" value="1"/>
</dbReference>
<comment type="caution">
    <text evidence="10">The sequence shown here is derived from an EMBL/GenBank/DDBJ whole genome shotgun (WGS) entry which is preliminary data.</text>
</comment>
<accession>A0AAV4D2J6</accession>
<dbReference type="GO" id="GO:0016887">
    <property type="term" value="F:ATP hydrolysis activity"/>
    <property type="evidence" value="ECO:0007669"/>
    <property type="project" value="InterPro"/>
</dbReference>
<keyword evidence="6" id="KW-0067">ATP-binding</keyword>
<evidence type="ECO:0000256" key="4">
    <source>
        <dbReference type="ARBA" id="ARBA00022737"/>
    </source>
</evidence>
<evidence type="ECO:0000256" key="1">
    <source>
        <dbReference type="ARBA" id="ARBA00004128"/>
    </source>
</evidence>
<sequence>MKIPKGKLVAVVGPVGAGKSSLLSAMLGEMEQLSGRCSMTGQVAYVPQQAWIQNMTLRNNILFEKPLEEDFYKKVLDVCALQADIDLLPGGEMTEIGEKGINLSGGQKQRISLARAVYQNADLYLLDDPLSAVDAHVGKHIFQKVIGPDGIISNKTRIMVTHGMHWLPMVDAVIVMNQGKITGAGTYKELMDCGGTFAQLVSAYMTEYQDESAEESEGKFYFTIENNH</sequence>
<dbReference type="GO" id="GO:0005774">
    <property type="term" value="C:vacuolar membrane"/>
    <property type="evidence" value="ECO:0007669"/>
    <property type="project" value="UniProtKB-SubCell"/>
</dbReference>
<dbReference type="PROSITE" id="PS00211">
    <property type="entry name" value="ABC_TRANSPORTER_1"/>
    <property type="match status" value="1"/>
</dbReference>
<feature type="domain" description="ABC transporter" evidence="9">
    <location>
        <begin position="1"/>
        <end position="203"/>
    </location>
</feature>
<evidence type="ECO:0000256" key="6">
    <source>
        <dbReference type="ARBA" id="ARBA00022840"/>
    </source>
</evidence>
<dbReference type="InterPro" id="IPR017871">
    <property type="entry name" value="ABC_transporter-like_CS"/>
</dbReference>
<dbReference type="GO" id="GO:0042626">
    <property type="term" value="F:ATPase-coupled transmembrane transporter activity"/>
    <property type="evidence" value="ECO:0007669"/>
    <property type="project" value="TreeGrafter"/>
</dbReference>